<gene>
    <name evidence="2" type="ORF">UA45_13505</name>
</gene>
<feature type="domain" description="GAD-related" evidence="1">
    <location>
        <begin position="5"/>
        <end position="107"/>
    </location>
</feature>
<organism evidence="2 3">
    <name type="scientific">Morganella morganii</name>
    <name type="common">Proteus morganii</name>
    <dbReference type="NCBI Taxonomy" id="582"/>
    <lineage>
        <taxon>Bacteria</taxon>
        <taxon>Pseudomonadati</taxon>
        <taxon>Pseudomonadota</taxon>
        <taxon>Gammaproteobacteria</taxon>
        <taxon>Enterobacterales</taxon>
        <taxon>Morganellaceae</taxon>
        <taxon>Morganella</taxon>
    </lineage>
</organism>
<evidence type="ECO:0000259" key="1">
    <source>
        <dbReference type="Pfam" id="PF08887"/>
    </source>
</evidence>
<dbReference type="PATRIC" id="fig|582.24.peg.4279"/>
<reference evidence="2 3" key="1">
    <citation type="submission" date="2015-02" db="EMBL/GenBank/DDBJ databases">
        <title>Whole genome shotgun sequencing of cultured foodborne pathogen.</title>
        <authorList>
            <person name="Timme R."/>
            <person name="Allard M.W."/>
            <person name="Strain E."/>
            <person name="Evans P.S."/>
            <person name="Brown E."/>
        </authorList>
    </citation>
    <scope>NUCLEOTIDE SEQUENCE [LARGE SCALE GENOMIC DNA]</scope>
    <source>
        <strain evidence="2 3">GCSL-TSO-24</strain>
    </source>
</reference>
<name>A0A0D8L644_MORMO</name>
<evidence type="ECO:0000313" key="2">
    <source>
        <dbReference type="EMBL" id="KJF77312.1"/>
    </source>
</evidence>
<proteinExistence type="predicted"/>
<sequence length="185" mass="21384">MRDHYFDSLIKELGEATTSRYVSQVAIQKWGRTLPEKLLSYWNDEGWSSYNNGLFSLVDPSLYHDAVLEWLDETYLISMDDFYVIASTGFGDFYLFGERYGLICKILSRSGVIEVFSNSIKLTEKLLNSHMESLIQSITKENIDKDSVFDKLINRFGTLDENEIFCFEPMISEVNCSKFLSAKKN</sequence>
<dbReference type="AlphaFoldDB" id="A0A0D8L644"/>
<accession>A0A0D8L644</accession>
<dbReference type="EMBL" id="JZSH01000163">
    <property type="protein sequence ID" value="KJF77312.1"/>
    <property type="molecule type" value="Genomic_DNA"/>
</dbReference>
<dbReference type="InterPro" id="IPR014983">
    <property type="entry name" value="GAD-rel"/>
</dbReference>
<dbReference type="Pfam" id="PF08887">
    <property type="entry name" value="GAD-like"/>
    <property type="match status" value="1"/>
</dbReference>
<protein>
    <recommendedName>
        <fullName evidence="1">GAD-related domain-containing protein</fullName>
    </recommendedName>
</protein>
<dbReference type="Proteomes" id="UP000032582">
    <property type="component" value="Unassembled WGS sequence"/>
</dbReference>
<comment type="caution">
    <text evidence="2">The sequence shown here is derived from an EMBL/GenBank/DDBJ whole genome shotgun (WGS) entry which is preliminary data.</text>
</comment>
<evidence type="ECO:0000313" key="3">
    <source>
        <dbReference type="Proteomes" id="UP000032582"/>
    </source>
</evidence>